<dbReference type="EMBL" id="JAGFNZ010000002">
    <property type="protein sequence ID" value="MBW7572489.1"/>
    <property type="molecule type" value="Genomic_DNA"/>
</dbReference>
<evidence type="ECO:0000313" key="2">
    <source>
        <dbReference type="Proteomes" id="UP000719942"/>
    </source>
</evidence>
<sequence>MRSELYLYDRLRKKYKRDLTNIIDLYFERIEPTFKDPEKEAEEYTNNLNEEVGTSINWGADDAPDPCDAQEAVWQAGVERYELLSSMQYRTLGLWISCMCQVWEQQLYSFILHEAKLEGIIYDEGDMKSGFKFVSETLTWHGVNYKEVQNGKIEELRELVNVLKHGKGRSEENLRILRPDFFNCNGTDVLKKRNATLLEPTLQIKDTDFKNYHNALMEFWDEFPEYAYSIEDLPVIESEDTE</sequence>
<evidence type="ECO:0000313" key="1">
    <source>
        <dbReference type="EMBL" id="MBW7572489.1"/>
    </source>
</evidence>
<organism evidence="1 2">
    <name type="scientific">Caproiciproducens faecalis</name>
    <dbReference type="NCBI Taxonomy" id="2820301"/>
    <lineage>
        <taxon>Bacteria</taxon>
        <taxon>Bacillati</taxon>
        <taxon>Bacillota</taxon>
        <taxon>Clostridia</taxon>
        <taxon>Eubacteriales</taxon>
        <taxon>Acutalibacteraceae</taxon>
        <taxon>Caproiciproducens</taxon>
    </lineage>
</organism>
<name>A0ABS7DMZ7_9FIRM</name>
<proteinExistence type="predicted"/>
<comment type="caution">
    <text evidence="1">The sequence shown here is derived from an EMBL/GenBank/DDBJ whole genome shotgun (WGS) entry which is preliminary data.</text>
</comment>
<dbReference type="RefSeq" id="WP_219964892.1">
    <property type="nucleotide sequence ID" value="NZ_JAGFNZ010000002.1"/>
</dbReference>
<accession>A0ABS7DMZ7</accession>
<keyword evidence="2" id="KW-1185">Reference proteome</keyword>
<gene>
    <name evidence="1" type="ORF">J5W02_06645</name>
</gene>
<protein>
    <submittedName>
        <fullName evidence="1">Uncharacterized protein</fullName>
    </submittedName>
</protein>
<dbReference type="Proteomes" id="UP000719942">
    <property type="component" value="Unassembled WGS sequence"/>
</dbReference>
<reference evidence="1 2" key="1">
    <citation type="submission" date="2021-03" db="EMBL/GenBank/DDBJ databases">
        <title>Caproiciproducens sp. nov. isolated from feces of cow.</title>
        <authorList>
            <person name="Choi J.-Y."/>
        </authorList>
    </citation>
    <scope>NUCLEOTIDE SEQUENCE [LARGE SCALE GENOMIC DNA]</scope>
    <source>
        <strain evidence="1 2">AGMB10547</strain>
    </source>
</reference>